<dbReference type="PANTHER" id="PTHR11815">
    <property type="entry name" value="SUCCINYL-COA SYNTHETASE BETA CHAIN"/>
    <property type="match status" value="1"/>
</dbReference>
<protein>
    <submittedName>
        <fullName evidence="9">Beta-succinyl synthetase</fullName>
    </submittedName>
</protein>
<dbReference type="InterPro" id="IPR013815">
    <property type="entry name" value="ATP_grasp_subdomain_1"/>
</dbReference>
<sequence>MESTCPVVELPQHRNSSLNAQELADRMLGHRLRTKQASERGLVVNKVYVTEHVQYEKEFYLSFAVDRTQSKPAIVVSRSGGMNVEEAAEKDPDSIIAASILRQGHYKERYECYRKGARPCQRALYRAVARDGVPPTRNSPSTMLRAFDSQSSPSLGGKGEDKDLLQALAASHGFAYVFLDGTIGNIANGAGIAMATMDAIAYYGGTCANFLDAGGKATKETMVNALRLVLSDERVKVFFINIYGGTSASQGIIRGPVVAEALIDALKEISESKIPLVVRLQGTDSAEGRKIVSRFQSQGTPKTSSSLPTKVIAMAEQPYKMLTIVD</sequence>
<comment type="pathway">
    <text evidence="1">Carbohydrate metabolism; tricarboxylic acid cycle; succinate from succinyl-CoA (ligase route): step 1/1.</text>
</comment>
<dbReference type="EMBL" id="LUFC02000289">
    <property type="protein sequence ID" value="KAF4499090.1"/>
    <property type="molecule type" value="Genomic_DNA"/>
</dbReference>
<dbReference type="GO" id="GO:0005524">
    <property type="term" value="F:ATP binding"/>
    <property type="evidence" value="ECO:0007669"/>
    <property type="project" value="InterPro"/>
</dbReference>
<evidence type="ECO:0000256" key="4">
    <source>
        <dbReference type="ARBA" id="ARBA00022741"/>
    </source>
</evidence>
<feature type="region of interest" description="Disordered" evidence="6">
    <location>
        <begin position="131"/>
        <end position="158"/>
    </location>
</feature>
<dbReference type="Gene3D" id="3.30.470.20">
    <property type="entry name" value="ATP-grasp fold, B domain"/>
    <property type="match status" value="1"/>
</dbReference>
<dbReference type="Gene3D" id="3.40.50.261">
    <property type="entry name" value="Succinyl-CoA synthetase domains"/>
    <property type="match status" value="1"/>
</dbReference>
<accession>A0A9P5BEJ4</accession>
<dbReference type="InterPro" id="IPR017866">
    <property type="entry name" value="Succ-CoA_synthase_bsu_CS"/>
</dbReference>
<feature type="domain" description="ATP-grasp fold succinyl-CoA synthetase-type" evidence="8">
    <location>
        <begin position="17"/>
        <end position="100"/>
    </location>
</feature>
<dbReference type="GO" id="GO:0006104">
    <property type="term" value="P:succinyl-CoA metabolic process"/>
    <property type="evidence" value="ECO:0007669"/>
    <property type="project" value="TreeGrafter"/>
</dbReference>
<proteinExistence type="predicted"/>
<dbReference type="PROSITE" id="PS01217">
    <property type="entry name" value="SUCCINYL_COA_LIG_3"/>
    <property type="match status" value="1"/>
</dbReference>
<dbReference type="InterPro" id="IPR016102">
    <property type="entry name" value="Succinyl-CoA_synth-like"/>
</dbReference>
<dbReference type="PIRSF" id="PIRSF001554">
    <property type="entry name" value="SucCS_beta"/>
    <property type="match status" value="1"/>
</dbReference>
<keyword evidence="4" id="KW-0547">Nucleotide-binding</keyword>
<keyword evidence="3" id="KW-0479">Metal-binding</keyword>
<keyword evidence="5" id="KW-0460">Magnesium</keyword>
<reference evidence="9" key="1">
    <citation type="submission" date="2020-01" db="EMBL/GenBank/DDBJ databases">
        <title>Identification and distribution of gene clusters putatively required for synthesis of sphingolipid metabolism inhibitors in phylogenetically diverse species of the filamentous fungus Fusarium.</title>
        <authorList>
            <person name="Kim H.-S."/>
            <person name="Busman M."/>
            <person name="Brown D.W."/>
            <person name="Divon H."/>
            <person name="Uhlig S."/>
            <person name="Proctor R.H."/>
        </authorList>
    </citation>
    <scope>NUCLEOTIDE SEQUENCE</scope>
    <source>
        <strain evidence="9">NRRL 31653</strain>
    </source>
</reference>
<keyword evidence="10" id="KW-1185">Reference proteome</keyword>
<dbReference type="AlphaFoldDB" id="A0A9P5BEJ4"/>
<comment type="caution">
    <text evidence="9">The sequence shown here is derived from an EMBL/GenBank/DDBJ whole genome shotgun (WGS) entry which is preliminary data.</text>
</comment>
<dbReference type="OrthoDB" id="1664372at2759"/>
<dbReference type="InterPro" id="IPR013650">
    <property type="entry name" value="ATP-grasp_succ-CoA_synth-type"/>
</dbReference>
<dbReference type="InterPro" id="IPR005809">
    <property type="entry name" value="Succ_CoA_ligase-like_bsu"/>
</dbReference>
<dbReference type="Proteomes" id="UP000737391">
    <property type="component" value="Unassembled WGS sequence"/>
</dbReference>
<evidence type="ECO:0000256" key="3">
    <source>
        <dbReference type="ARBA" id="ARBA00022723"/>
    </source>
</evidence>
<evidence type="ECO:0000256" key="1">
    <source>
        <dbReference type="ARBA" id="ARBA00005064"/>
    </source>
</evidence>
<keyword evidence="2" id="KW-0436">Ligase</keyword>
<dbReference type="GO" id="GO:0046872">
    <property type="term" value="F:metal ion binding"/>
    <property type="evidence" value="ECO:0007669"/>
    <property type="project" value="UniProtKB-KW"/>
</dbReference>
<dbReference type="GO" id="GO:0042709">
    <property type="term" value="C:succinate-CoA ligase complex"/>
    <property type="evidence" value="ECO:0007669"/>
    <property type="project" value="TreeGrafter"/>
</dbReference>
<feature type="compositionally biased region" description="Polar residues" evidence="6">
    <location>
        <begin position="136"/>
        <end position="154"/>
    </location>
</feature>
<dbReference type="GO" id="GO:0004775">
    <property type="term" value="F:succinate-CoA ligase (ADP-forming) activity"/>
    <property type="evidence" value="ECO:0007669"/>
    <property type="project" value="TreeGrafter"/>
</dbReference>
<dbReference type="Pfam" id="PF00549">
    <property type="entry name" value="Ligase_CoA"/>
    <property type="match status" value="1"/>
</dbReference>
<evidence type="ECO:0000313" key="9">
    <source>
        <dbReference type="EMBL" id="KAF4499090.1"/>
    </source>
</evidence>
<evidence type="ECO:0000313" key="10">
    <source>
        <dbReference type="Proteomes" id="UP000737391"/>
    </source>
</evidence>
<dbReference type="InterPro" id="IPR005811">
    <property type="entry name" value="SUCC_ACL_C"/>
</dbReference>
<evidence type="ECO:0000259" key="7">
    <source>
        <dbReference type="Pfam" id="PF00549"/>
    </source>
</evidence>
<dbReference type="Pfam" id="PF08442">
    <property type="entry name" value="ATP-grasp_2"/>
    <property type="match status" value="1"/>
</dbReference>
<gene>
    <name evidence="9" type="ORF">FAGAP_4737</name>
</gene>
<evidence type="ECO:0000256" key="6">
    <source>
        <dbReference type="SAM" id="MobiDB-lite"/>
    </source>
</evidence>
<organism evidence="9 10">
    <name type="scientific">Fusarium agapanthi</name>
    <dbReference type="NCBI Taxonomy" id="1803897"/>
    <lineage>
        <taxon>Eukaryota</taxon>
        <taxon>Fungi</taxon>
        <taxon>Dikarya</taxon>
        <taxon>Ascomycota</taxon>
        <taxon>Pezizomycotina</taxon>
        <taxon>Sordariomycetes</taxon>
        <taxon>Hypocreomycetidae</taxon>
        <taxon>Hypocreales</taxon>
        <taxon>Nectriaceae</taxon>
        <taxon>Fusarium</taxon>
        <taxon>Fusarium fujikuroi species complex</taxon>
    </lineage>
</organism>
<dbReference type="PANTHER" id="PTHR11815:SF10">
    <property type="entry name" value="SUCCINATE--COA LIGASE [GDP-FORMING] SUBUNIT BETA, MITOCHONDRIAL"/>
    <property type="match status" value="1"/>
</dbReference>
<feature type="domain" description="ATP-citrate synthase/succinyl-CoA ligase C-terminal" evidence="7">
    <location>
        <begin position="187"/>
        <end position="286"/>
    </location>
</feature>
<evidence type="ECO:0000256" key="5">
    <source>
        <dbReference type="ARBA" id="ARBA00022842"/>
    </source>
</evidence>
<evidence type="ECO:0000256" key="2">
    <source>
        <dbReference type="ARBA" id="ARBA00022598"/>
    </source>
</evidence>
<dbReference type="Gene3D" id="3.30.1490.20">
    <property type="entry name" value="ATP-grasp fold, A domain"/>
    <property type="match status" value="1"/>
</dbReference>
<evidence type="ECO:0000259" key="8">
    <source>
        <dbReference type="Pfam" id="PF08442"/>
    </source>
</evidence>
<name>A0A9P5BEJ4_9HYPO</name>
<dbReference type="GO" id="GO:0006099">
    <property type="term" value="P:tricarboxylic acid cycle"/>
    <property type="evidence" value="ECO:0007669"/>
    <property type="project" value="InterPro"/>
</dbReference>
<dbReference type="SUPFAM" id="SSF52210">
    <property type="entry name" value="Succinyl-CoA synthetase domains"/>
    <property type="match status" value="1"/>
</dbReference>
<dbReference type="SUPFAM" id="SSF56059">
    <property type="entry name" value="Glutathione synthetase ATP-binding domain-like"/>
    <property type="match status" value="1"/>
</dbReference>